<dbReference type="GO" id="GO:0005730">
    <property type="term" value="C:nucleolus"/>
    <property type="evidence" value="ECO:0007669"/>
    <property type="project" value="UniProtKB-SubCell"/>
</dbReference>
<evidence type="ECO:0000256" key="11">
    <source>
        <dbReference type="ARBA" id="ARBA00023242"/>
    </source>
</evidence>
<dbReference type="InterPro" id="IPR027417">
    <property type="entry name" value="P-loop_NTPase"/>
</dbReference>
<keyword evidence="6" id="KW-0698">rRNA processing</keyword>
<feature type="compositionally biased region" description="Polar residues" evidence="12">
    <location>
        <begin position="42"/>
        <end position="63"/>
    </location>
</feature>
<keyword evidence="10" id="KW-0067">ATP-binding</keyword>
<keyword evidence="8" id="KW-0547">Nucleotide-binding</keyword>
<comment type="similarity">
    <text evidence="3">Belongs to the Clp1 family. NOL9/GRC3 subfamily.</text>
</comment>
<evidence type="ECO:0000256" key="6">
    <source>
        <dbReference type="ARBA" id="ARBA00022552"/>
    </source>
</evidence>
<evidence type="ECO:0000313" key="15">
    <source>
        <dbReference type="Proteomes" id="UP000028524"/>
    </source>
</evidence>
<name>A0A084QSE1_STAC4</name>
<organism evidence="14 15">
    <name type="scientific">Stachybotrys chlorohalonatus (strain IBT 40285)</name>
    <dbReference type="NCBI Taxonomy" id="1283841"/>
    <lineage>
        <taxon>Eukaryota</taxon>
        <taxon>Fungi</taxon>
        <taxon>Dikarya</taxon>
        <taxon>Ascomycota</taxon>
        <taxon>Pezizomycotina</taxon>
        <taxon>Sordariomycetes</taxon>
        <taxon>Hypocreomycetidae</taxon>
        <taxon>Hypocreales</taxon>
        <taxon>Stachybotryaceae</taxon>
        <taxon>Stachybotrys</taxon>
    </lineage>
</organism>
<keyword evidence="9" id="KW-0418">Kinase</keyword>
<evidence type="ECO:0000256" key="8">
    <source>
        <dbReference type="ARBA" id="ARBA00022741"/>
    </source>
</evidence>
<evidence type="ECO:0000256" key="5">
    <source>
        <dbReference type="ARBA" id="ARBA00019824"/>
    </source>
</evidence>
<evidence type="ECO:0000256" key="7">
    <source>
        <dbReference type="ARBA" id="ARBA00022679"/>
    </source>
</evidence>
<evidence type="ECO:0000256" key="3">
    <source>
        <dbReference type="ARBA" id="ARBA00011003"/>
    </source>
</evidence>
<dbReference type="GO" id="GO:0051731">
    <property type="term" value="F:polynucleotide 5'-hydroxyl-kinase activity"/>
    <property type="evidence" value="ECO:0007669"/>
    <property type="project" value="InterPro"/>
</dbReference>
<dbReference type="AlphaFoldDB" id="A0A084QSE1"/>
<evidence type="ECO:0000259" key="13">
    <source>
        <dbReference type="Pfam" id="PF16575"/>
    </source>
</evidence>
<proteinExistence type="inferred from homology"/>
<dbReference type="InParanoid" id="A0A084QSE1"/>
<evidence type="ECO:0000256" key="1">
    <source>
        <dbReference type="ARBA" id="ARBA00003798"/>
    </source>
</evidence>
<evidence type="ECO:0000256" key="10">
    <source>
        <dbReference type="ARBA" id="ARBA00022840"/>
    </source>
</evidence>
<comment type="subcellular location">
    <subcellularLocation>
        <location evidence="2">Nucleus</location>
        <location evidence="2">Nucleolus</location>
    </subcellularLocation>
</comment>
<feature type="region of interest" description="Disordered" evidence="12">
    <location>
        <begin position="1"/>
        <end position="112"/>
    </location>
</feature>
<dbReference type="SUPFAM" id="SSF52540">
    <property type="entry name" value="P-loop containing nucleoside triphosphate hydrolases"/>
    <property type="match status" value="1"/>
</dbReference>
<dbReference type="STRING" id="1283841.A0A084QSE1"/>
<dbReference type="OrthoDB" id="4054781at2759"/>
<protein>
    <recommendedName>
        <fullName evidence="5">Polynucleotide 5'-hydroxyl-kinase GRC3</fullName>
    </recommendedName>
    <alternativeName>
        <fullName evidence="4">Polynucleotide 5'-hydroxyl-kinase grc3</fullName>
    </alternativeName>
</protein>
<dbReference type="Gene3D" id="3.40.50.300">
    <property type="entry name" value="P-loop containing nucleotide triphosphate hydrolases"/>
    <property type="match status" value="1"/>
</dbReference>
<dbReference type="PANTHER" id="PTHR12755">
    <property type="entry name" value="CLEAVAGE/POLYADENYLATION FACTOR IA SUBUNIT CLP1P"/>
    <property type="match status" value="1"/>
</dbReference>
<dbReference type="PANTHER" id="PTHR12755:SF3">
    <property type="entry name" value="POLYNUCLEOTIDE 5'-HYDROXYL-KINASE NOL9"/>
    <property type="match status" value="1"/>
</dbReference>
<evidence type="ECO:0000256" key="2">
    <source>
        <dbReference type="ARBA" id="ARBA00004604"/>
    </source>
</evidence>
<evidence type="ECO:0000313" key="14">
    <source>
        <dbReference type="EMBL" id="KFA66876.1"/>
    </source>
</evidence>
<feature type="domain" description="Clp1 P-loop" evidence="13">
    <location>
        <begin position="284"/>
        <end position="476"/>
    </location>
</feature>
<dbReference type="InterPro" id="IPR045116">
    <property type="entry name" value="Clp1/Grc3"/>
</dbReference>
<gene>
    <name evidence="14" type="ORF">S40285_02294</name>
</gene>
<comment type="function">
    <text evidence="1">Polynucleotide 5'-kinase involved in rRNA processing.</text>
</comment>
<accession>A0A084QSE1</accession>
<dbReference type="EMBL" id="KL660323">
    <property type="protein sequence ID" value="KFA66876.1"/>
    <property type="molecule type" value="Genomic_DNA"/>
</dbReference>
<dbReference type="GO" id="GO:0005524">
    <property type="term" value="F:ATP binding"/>
    <property type="evidence" value="ECO:0007669"/>
    <property type="project" value="UniProtKB-KW"/>
</dbReference>
<evidence type="ECO:0000256" key="9">
    <source>
        <dbReference type="ARBA" id="ARBA00022777"/>
    </source>
</evidence>
<dbReference type="Pfam" id="PF16575">
    <property type="entry name" value="CLP1_P"/>
    <property type="match status" value="1"/>
</dbReference>
<dbReference type="InterPro" id="IPR032319">
    <property type="entry name" value="CLP1_P"/>
</dbReference>
<evidence type="ECO:0000256" key="12">
    <source>
        <dbReference type="SAM" id="MobiDB-lite"/>
    </source>
</evidence>
<dbReference type="GO" id="GO:0000448">
    <property type="term" value="P:cleavage in ITS2 between 5.8S rRNA and LSU-rRNA of tricistronic rRNA transcript (SSU-rRNA, 5.8S rRNA, LSU-rRNA)"/>
    <property type="evidence" value="ECO:0007669"/>
    <property type="project" value="TreeGrafter"/>
</dbReference>
<dbReference type="Proteomes" id="UP000028524">
    <property type="component" value="Unassembled WGS sequence"/>
</dbReference>
<evidence type="ECO:0000256" key="4">
    <source>
        <dbReference type="ARBA" id="ARBA00018706"/>
    </source>
</evidence>
<keyword evidence="7" id="KW-0808">Transferase</keyword>
<keyword evidence="11" id="KW-0539">Nucleus</keyword>
<keyword evidence="15" id="KW-1185">Reference proteome</keyword>
<dbReference type="FunFam" id="3.40.50.300:FF:001156">
    <property type="entry name" value="Polynucleotide 5-hydroxyl-kinase grc3"/>
    <property type="match status" value="1"/>
</dbReference>
<dbReference type="HOGENOM" id="CLU_010345_1_0_1"/>
<reference evidence="14 15" key="1">
    <citation type="journal article" date="2014" name="BMC Genomics">
        <title>Comparative genome sequencing reveals chemotype-specific gene clusters in the toxigenic black mold Stachybotrys.</title>
        <authorList>
            <person name="Semeiks J."/>
            <person name="Borek D."/>
            <person name="Otwinowski Z."/>
            <person name="Grishin N.V."/>
        </authorList>
    </citation>
    <scope>NUCLEOTIDE SEQUENCE [LARGE SCALE GENOMIC DNA]</scope>
    <source>
        <strain evidence="14 15">IBT 40285</strain>
    </source>
</reference>
<dbReference type="OMA" id="PEFAPMG"/>
<sequence>MSSSKRRKLESEDAAKQAGSPVSAVSALAARRRLAEAAQEQPSKASTTSKPTDTRANPFTLLQSLKGKEHGKAIQSPTKPNRGGSRRREEPAADGTGQRWSRIGEQADDPSDVVTPAKLIQYSSFRPSKRNHLVKAGGVIELRLTQTERFMVLGTFGVRVLTGEVTILGSFIRPSETVHWVSAPHCYAVPVLRTSENTSLELHNDHNTNSLRGLGPLSPLFRGIWNEASASSRRSTFQILYSSDDAPKRSLVQDLVSPPAWNQKLAALVAQTRRNGSWAGFICGPKSSGKSTFSKLLANRLLTCIEPARDGIAIIDLDPGQPEFCPAGTLSLVHVLQPNFGPPFTHTDVHRHHRGGYKVVRWHPLASVTPASAPDLYMECTFDLINTYRKVLAGLPLLINTPGWILGTGLELLVEIIKGLNPDEVIYMSEDGPADTVEALRDASKKTFSALPSQQSEFTSRTAAHLRAMQTLSYFHIANSEDVKPQPTPSWSILPLSSISPWIVRYLGPNKSLTGILCYDYQAQPDLLAETINGMVLAAVEIEDGQAFRGLSRTQAPTESSSKSTHDLGKIGSFLDLVTVNTPEGIPYIPNPDDVALDPRFSRCIGLVLVRGIDKANGAIHLLTPIPQSEIEEIKSRGRDIVLVHGKFDAPTWAYTEELYRRSSQEEGSGIGVEVMDEDTEDDCSDEQPEDVALAHDVTATPWVESLRENEKRPIGSRVWRVRRDLGRGNGDRE</sequence>